<keyword evidence="11 17" id="KW-0443">Lipid metabolism</keyword>
<evidence type="ECO:0000256" key="9">
    <source>
        <dbReference type="ARBA" id="ARBA00022801"/>
    </source>
</evidence>
<comment type="catalytic activity">
    <reaction evidence="13 17">
        <text>a UDP-3-O-[(3R)-3-hydroxyacyl]-N-acetyl-alpha-D-glucosamine + H2O = a UDP-3-O-[(3R)-3-hydroxyacyl]-alpha-D-glucosamine + acetate</text>
        <dbReference type="Rhea" id="RHEA:67816"/>
        <dbReference type="ChEBI" id="CHEBI:15377"/>
        <dbReference type="ChEBI" id="CHEBI:30089"/>
        <dbReference type="ChEBI" id="CHEBI:137740"/>
        <dbReference type="ChEBI" id="CHEBI:173225"/>
        <dbReference type="EC" id="3.5.1.108"/>
    </reaction>
</comment>
<evidence type="ECO:0000313" key="20">
    <source>
        <dbReference type="Proteomes" id="UP000175968"/>
    </source>
</evidence>
<dbReference type="HAMAP" id="MF_00406">
    <property type="entry name" value="FabZ"/>
    <property type="match status" value="1"/>
</dbReference>
<dbReference type="CDD" id="cd01288">
    <property type="entry name" value="FabZ"/>
    <property type="match status" value="1"/>
</dbReference>
<dbReference type="NCBIfam" id="NF009667">
    <property type="entry name" value="PRK13188.1"/>
    <property type="match status" value="1"/>
</dbReference>
<evidence type="ECO:0000256" key="11">
    <source>
        <dbReference type="ARBA" id="ARBA00023098"/>
    </source>
</evidence>
<comment type="cofactor">
    <cofactor evidence="1 17">
        <name>Zn(2+)</name>
        <dbReference type="ChEBI" id="CHEBI:29105"/>
    </cofactor>
</comment>
<protein>
    <recommendedName>
        <fullName evidence="17 18">Multifunctional fusion protein</fullName>
    </recommendedName>
    <domain>
        <recommendedName>
            <fullName evidence="18">3-hydroxyacyl-[acyl-carrier-protein] dehydratase FabZ</fullName>
            <ecNumber evidence="18">4.2.1.59</ecNumber>
        </recommendedName>
        <alternativeName>
            <fullName evidence="18">(3R)-hydroxymyristoyl-[acyl-carrier-protein] dehydratase</fullName>
        </alternativeName>
        <alternativeName>
            <fullName evidence="18">Beta-hydroxyacyl-ACP dehydratase</fullName>
            <shortName evidence="18">(3R)-hydroxymyristoyl-ACP dehydrase</shortName>
        </alternativeName>
    </domain>
    <domain>
        <recommendedName>
            <fullName evidence="17">UDP-3-O-acyl-N-acetylglucosamine deacetylase</fullName>
            <shortName evidence="17">UDP-3-O-acyl-GlcNAc deacetylase</shortName>
            <ecNumber evidence="17">3.5.1.108</ecNumber>
        </recommendedName>
        <alternativeName>
            <fullName evidence="17">UDP-3-O-[R-3-hydroxymyristoyl]-N-acetylglucosamine deacetylase</fullName>
        </alternativeName>
    </domain>
</protein>
<gene>
    <name evidence="17" type="primary">lpxC</name>
    <name evidence="18" type="synonym">fabZ</name>
    <name evidence="19" type="ORF">EM308_12210</name>
</gene>
<dbReference type="NCBIfam" id="TIGR00325">
    <property type="entry name" value="lpxC"/>
    <property type="match status" value="1"/>
</dbReference>
<dbReference type="Gene3D" id="3.30.1700.10">
    <property type="entry name" value="lpxc deacetylase, domain 2"/>
    <property type="match status" value="1"/>
</dbReference>
<evidence type="ECO:0000256" key="12">
    <source>
        <dbReference type="ARBA" id="ARBA00023239"/>
    </source>
</evidence>
<proteinExistence type="inferred from homology"/>
<evidence type="ECO:0000256" key="8">
    <source>
        <dbReference type="ARBA" id="ARBA00022723"/>
    </source>
</evidence>
<evidence type="ECO:0000256" key="3">
    <source>
        <dbReference type="ARBA" id="ARBA00004496"/>
    </source>
</evidence>
<comment type="subcellular location">
    <subcellularLocation>
        <location evidence="3 18">Cytoplasm</location>
    </subcellularLocation>
</comment>
<dbReference type="GO" id="GO:0019171">
    <property type="term" value="F:(3R)-hydroxyacyl-[acyl-carrier-protein] dehydratase activity"/>
    <property type="evidence" value="ECO:0007669"/>
    <property type="project" value="UniProtKB-EC"/>
</dbReference>
<keyword evidence="8 17" id="KW-0479">Metal-binding</keyword>
<dbReference type="GO" id="GO:0009245">
    <property type="term" value="P:lipid A biosynthetic process"/>
    <property type="evidence" value="ECO:0007669"/>
    <property type="project" value="UniProtKB-UniRule"/>
</dbReference>
<dbReference type="FunFam" id="3.10.129.10:FF:000001">
    <property type="entry name" value="3-hydroxyacyl-[acyl-carrier-protein] dehydratase FabZ"/>
    <property type="match status" value="1"/>
</dbReference>
<evidence type="ECO:0000256" key="18">
    <source>
        <dbReference type="HAMAP-Rule" id="MF_00406"/>
    </source>
</evidence>
<dbReference type="GO" id="GO:0103117">
    <property type="term" value="F:UDP-3-O-acyl-N-acetylglucosamine deacetylase activity"/>
    <property type="evidence" value="ECO:0007669"/>
    <property type="project" value="UniProtKB-UniRule"/>
</dbReference>
<dbReference type="InterPro" id="IPR004463">
    <property type="entry name" value="UDP-acyl_GlcNac_deAcase"/>
</dbReference>
<feature type="active site" description="Proton donor" evidence="17">
    <location>
        <position position="287"/>
    </location>
</feature>
<comment type="function">
    <text evidence="2 17">Catalyzes the hydrolysis of UDP-3-O-myristoyl-N-acetylglucosamine to form UDP-3-O-myristoylglucosamine and acetate, the committed step in lipid A biosynthesis.</text>
</comment>
<dbReference type="Gene3D" id="3.10.129.10">
    <property type="entry name" value="Hotdog Thioesterase"/>
    <property type="match status" value="1"/>
</dbReference>
<comment type="similarity">
    <text evidence="15">In the N-terminal section; belongs to the LpxC family.</text>
</comment>
<dbReference type="AlphaFoldDB" id="A0AAC9I9Q6"/>
<dbReference type="Proteomes" id="UP000175968">
    <property type="component" value="Chromosome"/>
</dbReference>
<evidence type="ECO:0000256" key="4">
    <source>
        <dbReference type="ARBA" id="ARBA00005002"/>
    </source>
</evidence>
<evidence type="ECO:0000256" key="16">
    <source>
        <dbReference type="ARBA" id="ARBA00061355"/>
    </source>
</evidence>
<dbReference type="PANTHER" id="PTHR33694">
    <property type="entry name" value="UDP-3-O-ACYL-N-ACETYLGLUCOSAMINE DEACETYLASE 1, MITOCHONDRIAL-RELATED"/>
    <property type="match status" value="1"/>
</dbReference>
<dbReference type="NCBIfam" id="NF000582">
    <property type="entry name" value="PRK00006.1"/>
    <property type="match status" value="1"/>
</dbReference>
<evidence type="ECO:0000256" key="15">
    <source>
        <dbReference type="ARBA" id="ARBA00061221"/>
    </source>
</evidence>
<evidence type="ECO:0000256" key="7">
    <source>
        <dbReference type="ARBA" id="ARBA00022556"/>
    </source>
</evidence>
<dbReference type="InterPro" id="IPR029069">
    <property type="entry name" value="HotDog_dom_sf"/>
</dbReference>
<dbReference type="InterPro" id="IPR013114">
    <property type="entry name" value="FabA_FabZ"/>
</dbReference>
<comment type="pathway">
    <text evidence="4 17">Glycolipid biosynthesis; lipid IV(A) biosynthesis; lipid IV(A) from (3R)-3-hydroxytetradecanoyl-[acyl-carrier-protein] and UDP-N-acetyl-alpha-D-glucosamine: step 2/6.</text>
</comment>
<accession>A0AAC9I9Q6</accession>
<dbReference type="EMBL" id="CP017479">
    <property type="protein sequence ID" value="AOW11372.1"/>
    <property type="molecule type" value="Genomic_DNA"/>
</dbReference>
<dbReference type="GO" id="GO:0016020">
    <property type="term" value="C:membrane"/>
    <property type="evidence" value="ECO:0007669"/>
    <property type="project" value="GOC"/>
</dbReference>
<keyword evidence="20" id="KW-1185">Reference proteome</keyword>
<keyword evidence="9 17" id="KW-0378">Hydrolase</keyword>
<dbReference type="InterPro" id="IPR011334">
    <property type="entry name" value="UDP-acyl_GlcNac_deAcase_C"/>
</dbReference>
<dbReference type="InterPro" id="IPR020568">
    <property type="entry name" value="Ribosomal_Su5_D2-typ_SF"/>
</dbReference>
<dbReference type="SUPFAM" id="SSF54637">
    <property type="entry name" value="Thioesterase/thiol ester dehydrase-isomerase"/>
    <property type="match status" value="1"/>
</dbReference>
<evidence type="ECO:0000256" key="14">
    <source>
        <dbReference type="ARBA" id="ARBA00025049"/>
    </source>
</evidence>
<feature type="binding site" evidence="17">
    <location>
        <position position="78"/>
    </location>
    <ligand>
        <name>Zn(2+)</name>
        <dbReference type="ChEBI" id="CHEBI:29105"/>
    </ligand>
</feature>
<dbReference type="SUPFAM" id="SSF54211">
    <property type="entry name" value="Ribosomal protein S5 domain 2-like"/>
    <property type="match status" value="2"/>
</dbReference>
<evidence type="ECO:0000256" key="10">
    <source>
        <dbReference type="ARBA" id="ARBA00022833"/>
    </source>
</evidence>
<keyword evidence="10 17" id="KW-0862">Zinc</keyword>
<keyword evidence="7 17" id="KW-0441">Lipid A biosynthesis</keyword>
<feature type="binding site" evidence="17">
    <location>
        <position position="264"/>
    </location>
    <ligand>
        <name>Zn(2+)</name>
        <dbReference type="ChEBI" id="CHEBI:29105"/>
    </ligand>
</feature>
<evidence type="ECO:0000256" key="5">
    <source>
        <dbReference type="ARBA" id="ARBA00022490"/>
    </source>
</evidence>
<dbReference type="EC" id="4.2.1.59" evidence="18"/>
<feature type="active site" evidence="18">
    <location>
        <position position="365"/>
    </location>
</feature>
<keyword evidence="12 18" id="KW-0456">Lyase</keyword>
<name>A0AAC9I9Q6_9FLAO</name>
<dbReference type="InterPro" id="IPR015870">
    <property type="entry name" value="UDP-acyl_N-AcGlcN_deAcase_N"/>
</dbReference>
<dbReference type="RefSeq" id="WP_035638831.1">
    <property type="nucleotide sequence ID" value="NZ_CP017479.1"/>
</dbReference>
<sequence>MVKQKTIKTEISLTGVGLHTGNEVKMTFKPAPVNNGFTFVRADLEGQPVIEADANYVVNTQRGTNLEKLGVKIQTPEHVLAALMGCDLDNIIIELNASELPIMDGSSKFFMEAIEEAGIIEQELNREVYVVKEVISFTDEASGSEIMVMPSDHYSVTTMVDFGTKILGTQNATLKSIGDFKTEIANARTFSFLHELEELLENGLIKGGDLNNAIVYVDKDISDSTMESLKIAFGKDEITVKPNGILDNLTLHYPNEAARHKLLDVIGDLALIGSKIQGKIIANKPGHYVNTQFAKKMAKIIKNEQRNYVPTYDLNQEPLMDINKIMSMLPHRPPFLLIDRIIEMSDSHVVGMKNVTMNENFFVGHFPNAPVMPGVLIVEAMAQTGGILVLSTVPDPENYLTFFMKIDNVKFKQKVLPGDTLIFKCDLITPIRRGICHMQANAYANGRLVAQAELMAQIARKQ</sequence>
<keyword evidence="6 17" id="KW-0444">Lipid biosynthesis</keyword>
<comment type="function">
    <text evidence="14 18">Involved in unsaturated fatty acids biosynthesis. Catalyzes the dehydration of short chain beta-hydroxyacyl-ACPs and long chain saturated and unsaturated beta-hydroxyacyl-ACPs.</text>
</comment>
<keyword evidence="5 18" id="KW-0963">Cytoplasm</keyword>
<dbReference type="GO" id="GO:0005737">
    <property type="term" value="C:cytoplasm"/>
    <property type="evidence" value="ECO:0007669"/>
    <property type="project" value="UniProtKB-SubCell"/>
</dbReference>
<evidence type="ECO:0000256" key="2">
    <source>
        <dbReference type="ARBA" id="ARBA00002923"/>
    </source>
</evidence>
<dbReference type="Pfam" id="PF03331">
    <property type="entry name" value="LpxC"/>
    <property type="match status" value="2"/>
</dbReference>
<organism evidence="19 20">
    <name type="scientific">Flavobacterium gilvum</name>
    <dbReference type="NCBI Taxonomy" id="1492737"/>
    <lineage>
        <taxon>Bacteria</taxon>
        <taxon>Pseudomonadati</taxon>
        <taxon>Bacteroidota</taxon>
        <taxon>Flavobacteriia</taxon>
        <taxon>Flavobacteriales</taxon>
        <taxon>Flavobacteriaceae</taxon>
        <taxon>Flavobacterium</taxon>
    </lineage>
</organism>
<evidence type="ECO:0000256" key="17">
    <source>
        <dbReference type="HAMAP-Rule" id="MF_00388"/>
    </source>
</evidence>
<dbReference type="HAMAP" id="MF_00388">
    <property type="entry name" value="LpxC"/>
    <property type="match status" value="1"/>
</dbReference>
<comment type="similarity">
    <text evidence="17">Belongs to the LpxC family.</text>
</comment>
<comment type="similarity">
    <text evidence="18">Belongs to the thioester dehydratase family. FabZ subfamily.</text>
</comment>
<evidence type="ECO:0000256" key="1">
    <source>
        <dbReference type="ARBA" id="ARBA00001947"/>
    </source>
</evidence>
<dbReference type="KEGG" id="fgl:EM308_12210"/>
<dbReference type="PANTHER" id="PTHR33694:SF1">
    <property type="entry name" value="UDP-3-O-ACYL-N-ACETYLGLUCOSAMINE DEACETYLASE 1, MITOCHONDRIAL-RELATED"/>
    <property type="match status" value="1"/>
</dbReference>
<feature type="binding site" evidence="17">
    <location>
        <position position="260"/>
    </location>
    <ligand>
        <name>Zn(2+)</name>
        <dbReference type="ChEBI" id="CHEBI:29105"/>
    </ligand>
</feature>
<evidence type="ECO:0000256" key="13">
    <source>
        <dbReference type="ARBA" id="ARBA00024535"/>
    </source>
</evidence>
<evidence type="ECO:0000313" key="19">
    <source>
        <dbReference type="EMBL" id="AOW11372.1"/>
    </source>
</evidence>
<dbReference type="GO" id="GO:0006633">
    <property type="term" value="P:fatty acid biosynthetic process"/>
    <property type="evidence" value="ECO:0007669"/>
    <property type="project" value="UniProtKB-UniRule"/>
</dbReference>
<comment type="catalytic activity">
    <reaction evidence="18">
        <text>a (3R)-hydroxyacyl-[ACP] = a (2E)-enoyl-[ACP] + H2O</text>
        <dbReference type="Rhea" id="RHEA:13097"/>
        <dbReference type="Rhea" id="RHEA-COMP:9925"/>
        <dbReference type="Rhea" id="RHEA-COMP:9945"/>
        <dbReference type="ChEBI" id="CHEBI:15377"/>
        <dbReference type="ChEBI" id="CHEBI:78784"/>
        <dbReference type="ChEBI" id="CHEBI:78827"/>
        <dbReference type="EC" id="4.2.1.59"/>
    </reaction>
</comment>
<reference evidence="19 20" key="1">
    <citation type="submission" date="2016-10" db="EMBL/GenBank/DDBJ databases">
        <title>Flavobacterium gilvum sp. nov., isolated from stream water.</title>
        <authorList>
            <person name="Shin S.-K."/>
            <person name="Cho Y.-J."/>
            <person name="Yi H."/>
        </authorList>
    </citation>
    <scope>NUCLEOTIDE SEQUENCE [LARGE SCALE GENOMIC DNA]</scope>
    <source>
        <strain evidence="19 20">EM1308</strain>
    </source>
</reference>
<evidence type="ECO:0000256" key="6">
    <source>
        <dbReference type="ARBA" id="ARBA00022516"/>
    </source>
</evidence>
<dbReference type="InterPro" id="IPR010084">
    <property type="entry name" value="FabZ"/>
</dbReference>
<dbReference type="EC" id="3.5.1.108" evidence="17"/>
<comment type="similarity">
    <text evidence="16">In the C-terminal section; belongs to the thioester dehydratase family.</text>
</comment>
<dbReference type="Pfam" id="PF07977">
    <property type="entry name" value="FabA"/>
    <property type="match status" value="1"/>
</dbReference>
<dbReference type="Gene3D" id="3.30.230.20">
    <property type="entry name" value="lpxc deacetylase, domain 1"/>
    <property type="match status" value="1"/>
</dbReference>
<dbReference type="GO" id="GO:0046872">
    <property type="term" value="F:metal ion binding"/>
    <property type="evidence" value="ECO:0007669"/>
    <property type="project" value="UniProtKB-KW"/>
</dbReference>
<dbReference type="NCBIfam" id="TIGR01750">
    <property type="entry name" value="fabZ"/>
    <property type="match status" value="1"/>
</dbReference>